<keyword evidence="2" id="KW-1133">Transmembrane helix</keyword>
<name>A0ABQ0DB52_9EUKA</name>
<evidence type="ECO:0000256" key="2">
    <source>
        <dbReference type="SAM" id="Phobius"/>
    </source>
</evidence>
<feature type="transmembrane region" description="Helical" evidence="2">
    <location>
        <begin position="109"/>
        <end position="128"/>
    </location>
</feature>
<feature type="region of interest" description="Disordered" evidence="1">
    <location>
        <begin position="49"/>
        <end position="101"/>
    </location>
</feature>
<keyword evidence="4" id="KW-1185">Reference proteome</keyword>
<comment type="caution">
    <text evidence="3">The sequence shown here is derived from an EMBL/GenBank/DDBJ whole genome shotgun (WGS) entry which is preliminary data.</text>
</comment>
<reference evidence="3 4" key="1">
    <citation type="journal article" date="2019" name="PLoS Negl. Trop. Dis.">
        <title>Whole genome sequencing of Entamoeba nuttalli reveals mammalian host-related molecular signatures and a novel octapeptide-repeat surface protein.</title>
        <authorList>
            <person name="Tanaka M."/>
            <person name="Makiuchi T."/>
            <person name="Komiyama T."/>
            <person name="Shiina T."/>
            <person name="Osaki K."/>
            <person name="Tachibana H."/>
        </authorList>
    </citation>
    <scope>NUCLEOTIDE SEQUENCE [LARGE SCALE GENOMIC DNA]</scope>
    <source>
        <strain evidence="3 4">P19-061405</strain>
    </source>
</reference>
<dbReference type="Proteomes" id="UP001628156">
    <property type="component" value="Unassembled WGS sequence"/>
</dbReference>
<sequence length="132" mass="15193">MSKDIENRYDKIELTSQLIYDFKQELKKRSDELMELKNGLESILQLKNQIQDNNRNNDKNKKISIQQESPTKKSPTKKSPSKKSPSKKSPTTNSPYQKKGEGHWCKNKVLIICVTISILFLGVLIMAVPENE</sequence>
<evidence type="ECO:0000313" key="4">
    <source>
        <dbReference type="Proteomes" id="UP001628156"/>
    </source>
</evidence>
<evidence type="ECO:0000256" key="1">
    <source>
        <dbReference type="SAM" id="MobiDB-lite"/>
    </source>
</evidence>
<gene>
    <name evidence="3" type="ORF">ENUP19_0047G0143</name>
</gene>
<protein>
    <submittedName>
        <fullName evidence="3">Uncharacterized protein</fullName>
    </submittedName>
</protein>
<proteinExistence type="predicted"/>
<keyword evidence="2" id="KW-0812">Transmembrane</keyword>
<accession>A0ABQ0DB52</accession>
<feature type="compositionally biased region" description="Basic residues" evidence="1">
    <location>
        <begin position="74"/>
        <end position="86"/>
    </location>
</feature>
<organism evidence="3 4">
    <name type="scientific">Entamoeba nuttalli</name>
    <dbReference type="NCBI Taxonomy" id="412467"/>
    <lineage>
        <taxon>Eukaryota</taxon>
        <taxon>Amoebozoa</taxon>
        <taxon>Evosea</taxon>
        <taxon>Archamoebae</taxon>
        <taxon>Mastigamoebida</taxon>
        <taxon>Entamoebidae</taxon>
        <taxon>Entamoeba</taxon>
    </lineage>
</organism>
<keyword evidence="2" id="KW-0472">Membrane</keyword>
<evidence type="ECO:0000313" key="3">
    <source>
        <dbReference type="EMBL" id="GAB1220084.1"/>
    </source>
</evidence>
<dbReference type="EMBL" id="BAAFRS010000047">
    <property type="protein sequence ID" value="GAB1220084.1"/>
    <property type="molecule type" value="Genomic_DNA"/>
</dbReference>